<protein>
    <submittedName>
        <fullName evidence="1">P pilus assembly protein</fullName>
    </submittedName>
</protein>
<proteinExistence type="predicted"/>
<accession>A0A1T2XNM7</accession>
<dbReference type="AlphaFoldDB" id="A0A1T2XNM7"/>
<evidence type="ECO:0000313" key="2">
    <source>
        <dbReference type="Proteomes" id="UP000190188"/>
    </source>
</evidence>
<dbReference type="STRING" id="1324314.BVG16_03900"/>
<reference evidence="1 2" key="1">
    <citation type="submission" date="2017-01" db="EMBL/GenBank/DDBJ databases">
        <title>Genome analysis of Paenibacillus selenitrireducens ES3-24.</title>
        <authorList>
            <person name="Xu D."/>
            <person name="Yao R."/>
            <person name="Zheng S."/>
        </authorList>
    </citation>
    <scope>NUCLEOTIDE SEQUENCE [LARGE SCALE GENOMIC DNA]</scope>
    <source>
        <strain evidence="1 2">ES3-24</strain>
    </source>
</reference>
<dbReference type="Proteomes" id="UP000190188">
    <property type="component" value="Unassembled WGS sequence"/>
</dbReference>
<dbReference type="OrthoDB" id="2678750at2"/>
<dbReference type="Pfam" id="PF10673">
    <property type="entry name" value="DUF2487"/>
    <property type="match status" value="1"/>
</dbReference>
<dbReference type="RefSeq" id="WP_078497200.1">
    <property type="nucleotide sequence ID" value="NZ_MSZX01000001.1"/>
</dbReference>
<gene>
    <name evidence="1" type="ORF">BVG16_03900</name>
</gene>
<sequence length="141" mass="16162">MKFSDITAEQWDELQPYLDTCLLPMTGLSGGESPHDTTLALEQLRDWMDEVENPFRGRIVTYPANHYVDLDELEKINDLCHKMKLGGFKYVIIISAKVPFNEQAFEHADLVLSPATVKPTEAESLRMIITTQIHNLWQKKS</sequence>
<organism evidence="1 2">
    <name type="scientific">Paenibacillus selenitireducens</name>
    <dbReference type="NCBI Taxonomy" id="1324314"/>
    <lineage>
        <taxon>Bacteria</taxon>
        <taxon>Bacillati</taxon>
        <taxon>Bacillota</taxon>
        <taxon>Bacilli</taxon>
        <taxon>Bacillales</taxon>
        <taxon>Paenibacillaceae</taxon>
        <taxon>Paenibacillus</taxon>
    </lineage>
</organism>
<evidence type="ECO:0000313" key="1">
    <source>
        <dbReference type="EMBL" id="OPA81461.1"/>
    </source>
</evidence>
<keyword evidence="2" id="KW-1185">Reference proteome</keyword>
<comment type="caution">
    <text evidence="1">The sequence shown here is derived from an EMBL/GenBank/DDBJ whole genome shotgun (WGS) entry which is preliminary data.</text>
</comment>
<name>A0A1T2XNM7_9BACL</name>
<dbReference type="InterPro" id="IPR019615">
    <property type="entry name" value="DUF2487"/>
</dbReference>
<dbReference type="EMBL" id="MSZX01000001">
    <property type="protein sequence ID" value="OPA81461.1"/>
    <property type="molecule type" value="Genomic_DNA"/>
</dbReference>